<accession>A0A1C4YY68</accession>
<keyword evidence="5" id="KW-1185">Reference proteome</keyword>
<dbReference type="AlphaFoldDB" id="A0A1C4YY68"/>
<feature type="transmembrane region" description="Helical" evidence="2">
    <location>
        <begin position="54"/>
        <end position="75"/>
    </location>
</feature>
<feature type="transmembrane region" description="Helical" evidence="2">
    <location>
        <begin position="135"/>
        <end position="157"/>
    </location>
</feature>
<keyword evidence="2" id="KW-1133">Transmembrane helix</keyword>
<feature type="transmembrane region" description="Helical" evidence="2">
    <location>
        <begin position="294"/>
        <end position="312"/>
    </location>
</feature>
<keyword evidence="4" id="KW-0378">Hydrolase</keyword>
<dbReference type="GO" id="GO:0006508">
    <property type="term" value="P:proteolysis"/>
    <property type="evidence" value="ECO:0007669"/>
    <property type="project" value="UniProtKB-KW"/>
</dbReference>
<name>A0A1C4YY68_9ACTN</name>
<evidence type="ECO:0000313" key="5">
    <source>
        <dbReference type="Proteomes" id="UP000199504"/>
    </source>
</evidence>
<keyword evidence="4" id="KW-0645">Protease</keyword>
<keyword evidence="2" id="KW-0472">Membrane</keyword>
<organism evidence="4 5">
    <name type="scientific">Micromonospora mirobrigensis</name>
    <dbReference type="NCBI Taxonomy" id="262898"/>
    <lineage>
        <taxon>Bacteria</taxon>
        <taxon>Bacillati</taxon>
        <taxon>Actinomycetota</taxon>
        <taxon>Actinomycetes</taxon>
        <taxon>Micromonosporales</taxon>
        <taxon>Micromonosporaceae</taxon>
        <taxon>Micromonospora</taxon>
    </lineage>
</organism>
<feature type="transmembrane region" description="Helical" evidence="2">
    <location>
        <begin position="236"/>
        <end position="253"/>
    </location>
</feature>
<protein>
    <submittedName>
        <fullName evidence="4">Membrane protease YdiL, CAAX protease family</fullName>
    </submittedName>
</protein>
<evidence type="ECO:0000259" key="3">
    <source>
        <dbReference type="Pfam" id="PF02517"/>
    </source>
</evidence>
<dbReference type="Proteomes" id="UP000199504">
    <property type="component" value="Unassembled WGS sequence"/>
</dbReference>
<feature type="transmembrane region" description="Helical" evidence="2">
    <location>
        <begin position="212"/>
        <end position="230"/>
    </location>
</feature>
<gene>
    <name evidence="4" type="ORF">GA0070564_104506</name>
</gene>
<dbReference type="GO" id="GO:0080120">
    <property type="term" value="P:CAAX-box protein maturation"/>
    <property type="evidence" value="ECO:0007669"/>
    <property type="project" value="UniProtKB-ARBA"/>
</dbReference>
<feature type="transmembrane region" description="Helical" evidence="2">
    <location>
        <begin position="163"/>
        <end position="185"/>
    </location>
</feature>
<feature type="region of interest" description="Disordered" evidence="1">
    <location>
        <begin position="1"/>
        <end position="39"/>
    </location>
</feature>
<feature type="domain" description="CAAX prenyl protease 2/Lysostaphin resistance protein A-like" evidence="3">
    <location>
        <begin position="175"/>
        <end position="269"/>
    </location>
</feature>
<dbReference type="EMBL" id="FMCX01000004">
    <property type="protein sequence ID" value="SCF25576.1"/>
    <property type="molecule type" value="Genomic_DNA"/>
</dbReference>
<dbReference type="STRING" id="262898.GA0070564_104506"/>
<dbReference type="OrthoDB" id="2680086at2"/>
<evidence type="ECO:0000256" key="2">
    <source>
        <dbReference type="SAM" id="Phobius"/>
    </source>
</evidence>
<evidence type="ECO:0000256" key="1">
    <source>
        <dbReference type="SAM" id="MobiDB-lite"/>
    </source>
</evidence>
<dbReference type="Pfam" id="PF02517">
    <property type="entry name" value="Rce1-like"/>
    <property type="match status" value="1"/>
</dbReference>
<feature type="transmembrane region" description="Helical" evidence="2">
    <location>
        <begin position="260"/>
        <end position="278"/>
    </location>
</feature>
<dbReference type="GO" id="GO:0004175">
    <property type="term" value="F:endopeptidase activity"/>
    <property type="evidence" value="ECO:0007669"/>
    <property type="project" value="UniProtKB-ARBA"/>
</dbReference>
<feature type="transmembrane region" description="Helical" evidence="2">
    <location>
        <begin position="95"/>
        <end position="115"/>
    </location>
</feature>
<reference evidence="5" key="1">
    <citation type="submission" date="2016-06" db="EMBL/GenBank/DDBJ databases">
        <authorList>
            <person name="Varghese N."/>
            <person name="Submissions Spin"/>
        </authorList>
    </citation>
    <scope>NUCLEOTIDE SEQUENCE [LARGE SCALE GENOMIC DNA]</scope>
    <source>
        <strain evidence="5">DSM 44830</strain>
    </source>
</reference>
<evidence type="ECO:0000313" key="4">
    <source>
        <dbReference type="EMBL" id="SCF25576.1"/>
    </source>
</evidence>
<keyword evidence="2" id="KW-0812">Transmembrane</keyword>
<sequence length="323" mass="34176">MNAPRSDGSWKTTDHPRPADPAGPQPRTPKHSLPAADSSRPFGAHLRTAWWKPLVVLAVPPLVMLVLQVLSWQLVGVIEGSDDPMSPTMTPLKSLGINLSIGASGVVAILLLARIARVPWRSLISSPRAFDARRLATYLVGAVLLVGAGLGIVWLVARESTPWVGFGVSGTTIALLVVTVLTTPLQSVGEELWWRAAVLPAAASWVRAVRPALAVGLVVSSLGFAVLHGSTDPWLFGYYAFIGLCTGLMAIISRGIEAPVAFHVANNVLFGVVNTVLADGEPYAIDRSTDSGDASLLILAAVNVAMVTLVWLRERRARAVSAG</sequence>
<proteinExistence type="predicted"/>
<dbReference type="InterPro" id="IPR003675">
    <property type="entry name" value="Rce1/LyrA-like_dom"/>
</dbReference>